<evidence type="ECO:0000313" key="2">
    <source>
        <dbReference type="Proteomes" id="UP000420635"/>
    </source>
</evidence>
<dbReference type="Proteomes" id="UP000420635">
    <property type="component" value="Unassembled WGS sequence"/>
</dbReference>
<reference evidence="2" key="1">
    <citation type="submission" date="2019-09" db="EMBL/GenBank/DDBJ databases">
        <title>Distinct polysaccharide growth profiles of human intestinal Prevotella copri isolates.</title>
        <authorList>
            <person name="Fehlner-Peach H."/>
            <person name="Magnabosco C."/>
            <person name="Raghavan V."/>
            <person name="Scher J.U."/>
            <person name="Tett A."/>
            <person name="Cox L.M."/>
            <person name="Gottsegen C."/>
            <person name="Watters A."/>
            <person name="Wiltshire- Gordon J.D."/>
            <person name="Segata N."/>
            <person name="Bonneau R."/>
            <person name="Littman D.R."/>
        </authorList>
    </citation>
    <scope>NUCLEOTIDE SEQUENCE [LARGE SCALE GENOMIC DNA]</scope>
    <source>
        <strain evidence="2">iP54</strain>
    </source>
</reference>
<accession>A0A646HGF6</accession>
<dbReference type="RefSeq" id="WP_153112396.1">
    <property type="nucleotide sequence ID" value="NZ_VZAS01000008.1"/>
</dbReference>
<name>A0A646HGF6_9BACT</name>
<evidence type="ECO:0000313" key="1">
    <source>
        <dbReference type="EMBL" id="MQN89726.1"/>
    </source>
</evidence>
<protein>
    <submittedName>
        <fullName evidence="1">Uncharacterized protein</fullName>
    </submittedName>
</protein>
<gene>
    <name evidence="1" type="ORF">F7D59_07665</name>
</gene>
<sequence>MNRYTKTAYFMQKDSSIKKPDCASQIPFSVIPCPICALKVALNMLKLPLRATSLPIRLALSGIFCIFAAKYSSIIQRELTMEDLFH</sequence>
<dbReference type="AlphaFoldDB" id="A0A646HGF6"/>
<comment type="caution">
    <text evidence="1">The sequence shown here is derived from an EMBL/GenBank/DDBJ whole genome shotgun (WGS) entry which is preliminary data.</text>
</comment>
<organism evidence="1 2">
    <name type="scientific">Segatella copri</name>
    <dbReference type="NCBI Taxonomy" id="165179"/>
    <lineage>
        <taxon>Bacteria</taxon>
        <taxon>Pseudomonadati</taxon>
        <taxon>Bacteroidota</taxon>
        <taxon>Bacteroidia</taxon>
        <taxon>Bacteroidales</taxon>
        <taxon>Prevotellaceae</taxon>
        <taxon>Segatella</taxon>
    </lineage>
</organism>
<proteinExistence type="predicted"/>
<dbReference type="EMBL" id="VZBQ01000088">
    <property type="protein sequence ID" value="MQN89726.1"/>
    <property type="molecule type" value="Genomic_DNA"/>
</dbReference>